<dbReference type="EMBL" id="CAMXCT030006619">
    <property type="protein sequence ID" value="CAL4804384.1"/>
    <property type="molecule type" value="Genomic_DNA"/>
</dbReference>
<dbReference type="GO" id="GO:0032259">
    <property type="term" value="P:methylation"/>
    <property type="evidence" value="ECO:0007669"/>
    <property type="project" value="UniProtKB-KW"/>
</dbReference>
<dbReference type="GO" id="GO:0008168">
    <property type="term" value="F:methyltransferase activity"/>
    <property type="evidence" value="ECO:0007669"/>
    <property type="project" value="UniProtKB-KW"/>
</dbReference>
<feature type="domain" description="RNase H type-1" evidence="3">
    <location>
        <begin position="1226"/>
        <end position="1381"/>
    </location>
</feature>
<reference evidence="4" key="1">
    <citation type="submission" date="2022-10" db="EMBL/GenBank/DDBJ databases">
        <authorList>
            <person name="Chen Y."/>
            <person name="Dougan E. K."/>
            <person name="Chan C."/>
            <person name="Rhodes N."/>
            <person name="Thang M."/>
        </authorList>
    </citation>
    <scope>NUCLEOTIDE SEQUENCE</scope>
</reference>
<dbReference type="GO" id="GO:0003676">
    <property type="term" value="F:nucleic acid binding"/>
    <property type="evidence" value="ECO:0007669"/>
    <property type="project" value="InterPro"/>
</dbReference>
<evidence type="ECO:0000259" key="3">
    <source>
        <dbReference type="PROSITE" id="PS50879"/>
    </source>
</evidence>
<feature type="compositionally biased region" description="Polar residues" evidence="1">
    <location>
        <begin position="329"/>
        <end position="338"/>
    </location>
</feature>
<gene>
    <name evidence="4" type="ORF">C1SCF055_LOCUS41747</name>
</gene>
<keyword evidence="6" id="KW-0808">Transferase</keyword>
<evidence type="ECO:0000313" key="6">
    <source>
        <dbReference type="EMBL" id="CAL4804384.1"/>
    </source>
</evidence>
<name>A0A9P1DX72_9DINO</name>
<evidence type="ECO:0000256" key="1">
    <source>
        <dbReference type="SAM" id="MobiDB-lite"/>
    </source>
</evidence>
<dbReference type="GO" id="GO:0004523">
    <property type="term" value="F:RNA-DNA hybrid ribonuclease activity"/>
    <property type="evidence" value="ECO:0007669"/>
    <property type="project" value="InterPro"/>
</dbReference>
<keyword evidence="6" id="KW-0489">Methyltransferase</keyword>
<sequence length="1608" mass="182440">MPWVWADGLQLRHDDPTSPCSLTSLDFSSSEEVPLASSAFRFGEADNPGPVDCHDDDEVRAHFGAPVCFRSNSMQAGTWSGVGILSDFPSREITLSWKNGERSSGRLMVTRHLVNNMPFLVAACYGFPAGPTWPDSKRLTNQLVATLSQDLVVGGTGPRIIAGDFNCTSQQLDEFKLWESYGWCEVQQHAHHCWQQPMVPTCKGSTIVDMMWMSPEAARMCTYVGHTQLFTDHVTLFADFAVPQKITNILTWPRPTSIQWDKINQETWHYNLGRSPAPEEVASSSTQFFSEWAHHWETALDGCVQDQPNGHLPHTFRGRARRTQPLKASLTSPVSKPSRQGEVQLRSDFVSAQVQLWFKQLRRLQSYKHAAIANKQTLDAEVYRLNLWTAIKKGRGFDGFFNEWWLRRRKRSPAAPDSLPHAPPDGFIAEQIFLDFKQNFEAFEQWHCRQRRKLLQLKYDQSCHRLFHELRPPKRDQLDLLWHTKDYTILAVDQASHQIHVDQPVHDLTGCVWFINNMQVEVESADEDVLGLHALPHQVEPGDLLQCHHYFSEVEQVHQALVDLWKPRWQQASLVGTEQWNRIMGFIQAYMPRLQFPAPDISLQSWRTALTHFPARPARGVDGIDVADLKQLPDSITSNLLTFLARIDGVEKPWPAQLLYGTVISLAKLDPAHLPSHFRPVVILGTVYRTWSRMNALPLLGIFGQIVPACAHGFLPGRECAQIWLQLQGFIEVCLQQGIELSGFSTDIEKCFNNVGRDSLMALAGHIGISDSLLKPWRAFLDGFVRSFQIQTALSQPERSTQGLPEGCSLSVAGMVLIDWAFHVYMAALAPSVHAFSYVDNVSEAGHEVMSVVSSFFSTICFFQLWGLLLDLGKTYFWSTSPSSRAILRILGLTLQCDALELGGSMTYDAARRNRQLRHRGDKLTDKWDRLKRSPCPLSQKYMVLPMAFWSSALYGAASCPLADNYLHQLRQAANRALRCKHAGANALLRFSLSDKMDADPGFFHLVSVIQTFRRVCGRSPRVLDCWRLWQASYDGRITYGPFGVLLEVLNKVGWSVGVPPMVTDSNEHFHDLLLTPWMLLRHLLEDAWLCYVGSTLTRASMRSLAGIDCYVVKWGNSTLTPLERSLQSALQSGAFMDAWTQGKFDVTKQTFCNQCHCPQTQEHVLVCPKYRDLRDQFSLTDELEQLPRHLALHLLCQRSPWIDDLRAYFLGLPDNTEDFVSAPFGSGTQHLFTDGSHTADGRFETRRAAWGLHNATSSRPIGSGHLAGLPQTIARAELTAVIAALRWSLLWGVQVHIWLDALEIQKGLQRRLDGYCTSLDERNADLWFIVDDLLARVADNLVSATWIPSHLDLMKCESPFEDWIATHNGIADSLAVSCNADRPRRFTQLLAFQKKWDERHVSLLQKLRKFYFAMFERDKTSKRTSVSVLIESSDEESESRLYSFLDTLSTAMDPDHFVQHLGYPVEFLQSLLVWLRAHEIHDQVAVPVSFLEITFGVLKIAPVQFPFRNPTTGNWTLMDRRSQFVRPTLTHFYGVIQKVFRYLCRHWCDGTPLCKNLNRSALGVTIPLEGVCLRLAPDILASVHESLSIFTRPRPIRRSCDLARPVA</sequence>
<dbReference type="InterPro" id="IPR002156">
    <property type="entry name" value="RNaseH_domain"/>
</dbReference>
<dbReference type="SUPFAM" id="SSF56219">
    <property type="entry name" value="DNase I-like"/>
    <property type="match status" value="1"/>
</dbReference>
<feature type="region of interest" description="Disordered" evidence="1">
    <location>
        <begin position="312"/>
        <end position="338"/>
    </location>
</feature>
<dbReference type="Pfam" id="PF00075">
    <property type="entry name" value="RNase_H"/>
    <property type="match status" value="1"/>
</dbReference>
<feature type="domain" description="Reverse transcriptase" evidence="2">
    <location>
        <begin position="647"/>
        <end position="895"/>
    </location>
</feature>
<dbReference type="EMBL" id="CAMXCT010006619">
    <property type="protein sequence ID" value="CAI4017072.1"/>
    <property type="molecule type" value="Genomic_DNA"/>
</dbReference>
<keyword evidence="7" id="KW-1185">Reference proteome</keyword>
<proteinExistence type="predicted"/>
<dbReference type="PROSITE" id="PS50878">
    <property type="entry name" value="RT_POL"/>
    <property type="match status" value="1"/>
</dbReference>
<dbReference type="Proteomes" id="UP001152797">
    <property type="component" value="Unassembled WGS sequence"/>
</dbReference>
<dbReference type="InterPro" id="IPR000477">
    <property type="entry name" value="RT_dom"/>
</dbReference>
<accession>A0A9P1DX72</accession>
<dbReference type="InterPro" id="IPR036691">
    <property type="entry name" value="Endo/exonu/phosph_ase_sf"/>
</dbReference>
<evidence type="ECO:0000313" key="7">
    <source>
        <dbReference type="Proteomes" id="UP001152797"/>
    </source>
</evidence>
<dbReference type="Gene3D" id="3.30.420.10">
    <property type="entry name" value="Ribonuclease H-like superfamily/Ribonuclease H"/>
    <property type="match status" value="1"/>
</dbReference>
<comment type="caution">
    <text evidence="4">The sequence shown here is derived from an EMBL/GenBank/DDBJ whole genome shotgun (WGS) entry which is preliminary data.</text>
</comment>
<evidence type="ECO:0000313" key="5">
    <source>
        <dbReference type="EMBL" id="CAL1170447.1"/>
    </source>
</evidence>
<organism evidence="4">
    <name type="scientific">Cladocopium goreaui</name>
    <dbReference type="NCBI Taxonomy" id="2562237"/>
    <lineage>
        <taxon>Eukaryota</taxon>
        <taxon>Sar</taxon>
        <taxon>Alveolata</taxon>
        <taxon>Dinophyceae</taxon>
        <taxon>Suessiales</taxon>
        <taxon>Symbiodiniaceae</taxon>
        <taxon>Cladocopium</taxon>
    </lineage>
</organism>
<protein>
    <submittedName>
        <fullName evidence="6">Modification methylase HgiCII</fullName>
    </submittedName>
</protein>
<dbReference type="PROSITE" id="PS50879">
    <property type="entry name" value="RNASE_H_1"/>
    <property type="match status" value="1"/>
</dbReference>
<dbReference type="SUPFAM" id="SSF53098">
    <property type="entry name" value="Ribonuclease H-like"/>
    <property type="match status" value="1"/>
</dbReference>
<dbReference type="OrthoDB" id="7477315at2759"/>
<dbReference type="InterPro" id="IPR012337">
    <property type="entry name" value="RNaseH-like_sf"/>
</dbReference>
<feature type="compositionally biased region" description="Basic residues" evidence="1">
    <location>
        <begin position="314"/>
        <end position="324"/>
    </location>
</feature>
<reference evidence="5" key="2">
    <citation type="submission" date="2024-04" db="EMBL/GenBank/DDBJ databases">
        <authorList>
            <person name="Chen Y."/>
            <person name="Shah S."/>
            <person name="Dougan E. K."/>
            <person name="Thang M."/>
            <person name="Chan C."/>
        </authorList>
    </citation>
    <scope>NUCLEOTIDE SEQUENCE [LARGE SCALE GENOMIC DNA]</scope>
</reference>
<dbReference type="Gene3D" id="3.60.10.10">
    <property type="entry name" value="Endonuclease/exonuclease/phosphatase"/>
    <property type="match status" value="1"/>
</dbReference>
<evidence type="ECO:0000313" key="4">
    <source>
        <dbReference type="EMBL" id="CAI4017072.1"/>
    </source>
</evidence>
<evidence type="ECO:0000259" key="2">
    <source>
        <dbReference type="PROSITE" id="PS50878"/>
    </source>
</evidence>
<dbReference type="EMBL" id="CAMXCT020006619">
    <property type="protein sequence ID" value="CAL1170447.1"/>
    <property type="molecule type" value="Genomic_DNA"/>
</dbReference>
<dbReference type="InterPro" id="IPR036397">
    <property type="entry name" value="RNaseH_sf"/>
</dbReference>